<dbReference type="AlphaFoldDB" id="A0A838Y0D4"/>
<gene>
    <name evidence="2" type="ORF">H1W37_12250</name>
</gene>
<accession>A0A838Y0D4</accession>
<sequence length="413" mass="46107">MLFPRDDNITIPDGWTKSGIDSGDWPFTIVMTTPLADPLIDRLLKRVNDPLVPLISLLPDDRDWFDASGPGCWEQALAITERLEKLPEQIRNSANPEDIILARLHSRDADMTASYNTTQPGMVSYAALGGRLDAPAEAANKLVQRDCLSRSFFDRLHICPQCRGSALNVREECHACRSPQIDEQAIVHHFRCGYEGLEKTFKRSDGGLQCPQCNDMLRHIGLDYDKPGSAIECQSCNSINDTPAIGFVCMGCRAWHDAAQMPVRDWFSYKMTPAGTRTLLAGGVGELAPPDRSDTFKLILQQALQHETAFQTPFQVLRGVFAGDAATQTHNLRLASRTEDLVMDVLRSALRPVDTVTRHDNGVLILLPHMDREGIEPVIAEIEQRMSEVVRTDPGLRLDILSRREAEQLLEEL</sequence>
<dbReference type="InterPro" id="IPR040572">
    <property type="entry name" value="TackOD1"/>
</dbReference>
<feature type="domain" description="Thaumarchaeal output" evidence="1">
    <location>
        <begin position="89"/>
        <end position="271"/>
    </location>
</feature>
<reference evidence="2 3" key="1">
    <citation type="submission" date="2020-07" db="EMBL/GenBank/DDBJ databases">
        <authorList>
            <person name="Li M."/>
        </authorList>
    </citation>
    <scope>NUCLEOTIDE SEQUENCE [LARGE SCALE GENOMIC DNA]</scope>
    <source>
        <strain evidence="2 3">DSM 23284</strain>
    </source>
</reference>
<proteinExistence type="predicted"/>
<evidence type="ECO:0000259" key="1">
    <source>
        <dbReference type="Pfam" id="PF18551"/>
    </source>
</evidence>
<evidence type="ECO:0000313" key="2">
    <source>
        <dbReference type="EMBL" id="MBA4612430.1"/>
    </source>
</evidence>
<keyword evidence="3" id="KW-1185">Reference proteome</keyword>
<dbReference type="Pfam" id="PF18551">
    <property type="entry name" value="TackOD1"/>
    <property type="match status" value="1"/>
</dbReference>
<comment type="caution">
    <text evidence="2">The sequence shown here is derived from an EMBL/GenBank/DDBJ whole genome shotgun (WGS) entry which is preliminary data.</text>
</comment>
<dbReference type="EMBL" id="JACEON010000011">
    <property type="protein sequence ID" value="MBA4612430.1"/>
    <property type="molecule type" value="Genomic_DNA"/>
</dbReference>
<organism evidence="2 3">
    <name type="scientific">Stappia taiwanensis</name>
    <dbReference type="NCBI Taxonomy" id="992267"/>
    <lineage>
        <taxon>Bacteria</taxon>
        <taxon>Pseudomonadati</taxon>
        <taxon>Pseudomonadota</taxon>
        <taxon>Alphaproteobacteria</taxon>
        <taxon>Hyphomicrobiales</taxon>
        <taxon>Stappiaceae</taxon>
        <taxon>Stappia</taxon>
    </lineage>
</organism>
<evidence type="ECO:0000313" key="3">
    <source>
        <dbReference type="Proteomes" id="UP000559404"/>
    </source>
</evidence>
<reference evidence="2 3" key="2">
    <citation type="submission" date="2020-08" db="EMBL/GenBank/DDBJ databases">
        <title>Stappia taiwanensis sp. nov., isolated from a coastal thermal spring.</title>
        <authorList>
            <person name="Kampfer P."/>
        </authorList>
    </citation>
    <scope>NUCLEOTIDE SEQUENCE [LARGE SCALE GENOMIC DNA]</scope>
    <source>
        <strain evidence="2 3">DSM 23284</strain>
    </source>
</reference>
<dbReference type="Proteomes" id="UP000559404">
    <property type="component" value="Unassembled WGS sequence"/>
</dbReference>
<protein>
    <recommendedName>
        <fullName evidence="1">Thaumarchaeal output domain-containing protein</fullName>
    </recommendedName>
</protein>
<dbReference type="RefSeq" id="WP_181760633.1">
    <property type="nucleotide sequence ID" value="NZ_BMCR01000010.1"/>
</dbReference>
<name>A0A838Y0D4_9HYPH</name>